<name>A0ACC0A868_CATRO</name>
<evidence type="ECO:0000313" key="1">
    <source>
        <dbReference type="EMBL" id="KAI5657085.1"/>
    </source>
</evidence>
<accession>A0ACC0A868</accession>
<dbReference type="Proteomes" id="UP001060085">
    <property type="component" value="Linkage Group LG06"/>
</dbReference>
<sequence length="267" mass="30372">MATRRCIQSLTSRCYSIRLNNPNPYLHPIWNTLASRFTQIEFRLIQTLTSATPLDFSNFRAPFSVYSRNFCSNNRINSDDDDDDDENEAEGSEDDERVASVQGKSDEEKTQEANEIGYKVIGPLQESDRVFKPYEPVFAVVQIGSHQFKVSNGDSIFTEKLKYCDVNDKLILNKVLMLGSKSQTMIGRPLLPDASVHAVVEEHALDAKVIIFKKKRRKNYRRTKGHRQELTKLRITDIQGIEKPEMTTPLKTEKKTAKKTGKVAVAA</sequence>
<protein>
    <submittedName>
        <fullName evidence="1">Uncharacterized protein</fullName>
    </submittedName>
</protein>
<gene>
    <name evidence="1" type="ORF">M9H77_25878</name>
</gene>
<keyword evidence="2" id="KW-1185">Reference proteome</keyword>
<evidence type="ECO:0000313" key="2">
    <source>
        <dbReference type="Proteomes" id="UP001060085"/>
    </source>
</evidence>
<organism evidence="1 2">
    <name type="scientific">Catharanthus roseus</name>
    <name type="common">Madagascar periwinkle</name>
    <name type="synonym">Vinca rosea</name>
    <dbReference type="NCBI Taxonomy" id="4058"/>
    <lineage>
        <taxon>Eukaryota</taxon>
        <taxon>Viridiplantae</taxon>
        <taxon>Streptophyta</taxon>
        <taxon>Embryophyta</taxon>
        <taxon>Tracheophyta</taxon>
        <taxon>Spermatophyta</taxon>
        <taxon>Magnoliopsida</taxon>
        <taxon>eudicotyledons</taxon>
        <taxon>Gunneridae</taxon>
        <taxon>Pentapetalae</taxon>
        <taxon>asterids</taxon>
        <taxon>lamiids</taxon>
        <taxon>Gentianales</taxon>
        <taxon>Apocynaceae</taxon>
        <taxon>Rauvolfioideae</taxon>
        <taxon>Vinceae</taxon>
        <taxon>Catharanthinae</taxon>
        <taxon>Catharanthus</taxon>
    </lineage>
</organism>
<reference evidence="2" key="1">
    <citation type="journal article" date="2023" name="Nat. Plants">
        <title>Single-cell RNA sequencing provides a high-resolution roadmap for understanding the multicellular compartmentation of specialized metabolism.</title>
        <authorList>
            <person name="Sun S."/>
            <person name="Shen X."/>
            <person name="Li Y."/>
            <person name="Li Y."/>
            <person name="Wang S."/>
            <person name="Li R."/>
            <person name="Zhang H."/>
            <person name="Shen G."/>
            <person name="Guo B."/>
            <person name="Wei J."/>
            <person name="Xu J."/>
            <person name="St-Pierre B."/>
            <person name="Chen S."/>
            <person name="Sun C."/>
        </authorList>
    </citation>
    <scope>NUCLEOTIDE SEQUENCE [LARGE SCALE GENOMIC DNA]</scope>
</reference>
<comment type="caution">
    <text evidence="1">The sequence shown here is derived from an EMBL/GenBank/DDBJ whole genome shotgun (WGS) entry which is preliminary data.</text>
</comment>
<dbReference type="EMBL" id="CM044706">
    <property type="protein sequence ID" value="KAI5657085.1"/>
    <property type="molecule type" value="Genomic_DNA"/>
</dbReference>
<proteinExistence type="predicted"/>